<dbReference type="RefSeq" id="WP_184938669.1">
    <property type="nucleotide sequence ID" value="NZ_BAAAWZ010000001.1"/>
</dbReference>
<keyword evidence="3" id="KW-1185">Reference proteome</keyword>
<reference evidence="2 3" key="1">
    <citation type="submission" date="2020-08" db="EMBL/GenBank/DDBJ databases">
        <title>Genomic Encyclopedia of Type Strains, Phase III (KMG-III): the genomes of soil and plant-associated and newly described type strains.</title>
        <authorList>
            <person name="Whitman W."/>
        </authorList>
    </citation>
    <scope>NUCLEOTIDE SEQUENCE [LARGE SCALE GENOMIC DNA]</scope>
    <source>
        <strain evidence="2 3">CECT 3303</strain>
    </source>
</reference>
<keyword evidence="1" id="KW-0732">Signal</keyword>
<feature type="signal peptide" evidence="1">
    <location>
        <begin position="1"/>
        <end position="30"/>
    </location>
</feature>
<gene>
    <name evidence="2" type="ORF">FHS22_000907</name>
</gene>
<evidence type="ECO:0000256" key="1">
    <source>
        <dbReference type="SAM" id="SignalP"/>
    </source>
</evidence>
<protein>
    <submittedName>
        <fullName evidence="2">Uncharacterized protein</fullName>
    </submittedName>
</protein>
<name>A0A841CWA6_PLAVE</name>
<feature type="chain" id="PRO_5032495645" evidence="1">
    <location>
        <begin position="31"/>
        <end position="101"/>
    </location>
</feature>
<comment type="caution">
    <text evidence="2">The sequence shown here is derived from an EMBL/GenBank/DDBJ whole genome shotgun (WGS) entry which is preliminary data.</text>
</comment>
<dbReference type="Proteomes" id="UP000562352">
    <property type="component" value="Unassembled WGS sequence"/>
</dbReference>
<proteinExistence type="predicted"/>
<dbReference type="EMBL" id="JACHJJ010000002">
    <property type="protein sequence ID" value="MBB5961650.1"/>
    <property type="molecule type" value="Genomic_DNA"/>
</dbReference>
<sequence>MSARKRAAAVSAAAFLTTVLASATAPGASAAPTNCSYQVSGQQASSYCATGTGEHRIRVLQRHFLPEVGLIPIIGPWQPAGTASVTGITPHQIVDIWVETR</sequence>
<dbReference type="AlphaFoldDB" id="A0A841CWA6"/>
<accession>A0A841CWA6</accession>
<organism evidence="2 3">
    <name type="scientific">Planomonospora venezuelensis</name>
    <dbReference type="NCBI Taxonomy" id="1999"/>
    <lineage>
        <taxon>Bacteria</taxon>
        <taxon>Bacillati</taxon>
        <taxon>Actinomycetota</taxon>
        <taxon>Actinomycetes</taxon>
        <taxon>Streptosporangiales</taxon>
        <taxon>Streptosporangiaceae</taxon>
        <taxon>Planomonospora</taxon>
    </lineage>
</organism>
<evidence type="ECO:0000313" key="2">
    <source>
        <dbReference type="EMBL" id="MBB5961650.1"/>
    </source>
</evidence>
<evidence type="ECO:0000313" key="3">
    <source>
        <dbReference type="Proteomes" id="UP000562352"/>
    </source>
</evidence>